<reference evidence="2" key="2">
    <citation type="submission" date="2015-01" db="EMBL/GenBank/DDBJ databases">
        <title>Evolutionary Origins and Diversification of the Mycorrhizal Mutualists.</title>
        <authorList>
            <consortium name="DOE Joint Genome Institute"/>
            <consortium name="Mycorrhizal Genomics Consortium"/>
            <person name="Kohler A."/>
            <person name="Kuo A."/>
            <person name="Nagy L.G."/>
            <person name="Floudas D."/>
            <person name="Copeland A."/>
            <person name="Barry K.W."/>
            <person name="Cichocki N."/>
            <person name="Veneault-Fourrey C."/>
            <person name="LaButti K."/>
            <person name="Lindquist E.A."/>
            <person name="Lipzen A."/>
            <person name="Lundell T."/>
            <person name="Morin E."/>
            <person name="Murat C."/>
            <person name="Riley R."/>
            <person name="Ohm R."/>
            <person name="Sun H."/>
            <person name="Tunlid A."/>
            <person name="Henrissat B."/>
            <person name="Grigoriev I.V."/>
            <person name="Hibbett D.S."/>
            <person name="Martin F."/>
        </authorList>
    </citation>
    <scope>NUCLEOTIDE SEQUENCE [LARGE SCALE GENOMIC DNA]</scope>
    <source>
        <strain evidence="2">UH-Slu-Lm8-n1</strain>
    </source>
</reference>
<sequence>MFTSLSAASLRGSHPYCRGNRSSHWFFLAQVGAAIEASAQKLFALVKQSFSLFSLPLLRLLPHDSKHSIWCITREALITMVRLILHAIISVEFCWTSCGTAKRMYHRCLLMDGRCSGSAAVQGLVNLSVTVSHA</sequence>
<keyword evidence="2" id="KW-1185">Reference proteome</keyword>
<dbReference type="Proteomes" id="UP000054485">
    <property type="component" value="Unassembled WGS sequence"/>
</dbReference>
<accession>A0A0D0B4T5</accession>
<name>A0A0D0B4T5_9AGAM</name>
<reference evidence="1 2" key="1">
    <citation type="submission" date="2014-04" db="EMBL/GenBank/DDBJ databases">
        <authorList>
            <consortium name="DOE Joint Genome Institute"/>
            <person name="Kuo A."/>
            <person name="Ruytinx J."/>
            <person name="Rineau F."/>
            <person name="Colpaert J."/>
            <person name="Kohler A."/>
            <person name="Nagy L.G."/>
            <person name="Floudas D."/>
            <person name="Copeland A."/>
            <person name="Barry K.W."/>
            <person name="Cichocki N."/>
            <person name="Veneault-Fourrey C."/>
            <person name="LaButti K."/>
            <person name="Lindquist E.A."/>
            <person name="Lipzen A."/>
            <person name="Lundell T."/>
            <person name="Morin E."/>
            <person name="Murat C."/>
            <person name="Sun H."/>
            <person name="Tunlid A."/>
            <person name="Henrissat B."/>
            <person name="Grigoriev I.V."/>
            <person name="Hibbett D.S."/>
            <person name="Martin F."/>
            <person name="Nordberg H.P."/>
            <person name="Cantor M.N."/>
            <person name="Hua S.X."/>
        </authorList>
    </citation>
    <scope>NUCLEOTIDE SEQUENCE [LARGE SCALE GENOMIC DNA]</scope>
    <source>
        <strain evidence="1 2">UH-Slu-Lm8-n1</strain>
    </source>
</reference>
<dbReference type="HOGENOM" id="CLU_1897583_0_0_1"/>
<gene>
    <name evidence="1" type="ORF">CY34DRAFT_365708</name>
</gene>
<dbReference type="InParanoid" id="A0A0D0B4T5"/>
<dbReference type="AlphaFoldDB" id="A0A0D0B4T5"/>
<organism evidence="1 2">
    <name type="scientific">Suillus luteus UH-Slu-Lm8-n1</name>
    <dbReference type="NCBI Taxonomy" id="930992"/>
    <lineage>
        <taxon>Eukaryota</taxon>
        <taxon>Fungi</taxon>
        <taxon>Dikarya</taxon>
        <taxon>Basidiomycota</taxon>
        <taxon>Agaricomycotina</taxon>
        <taxon>Agaricomycetes</taxon>
        <taxon>Agaricomycetidae</taxon>
        <taxon>Boletales</taxon>
        <taxon>Suillineae</taxon>
        <taxon>Suillaceae</taxon>
        <taxon>Suillus</taxon>
    </lineage>
</organism>
<protein>
    <submittedName>
        <fullName evidence="1">Uncharacterized protein</fullName>
    </submittedName>
</protein>
<proteinExistence type="predicted"/>
<evidence type="ECO:0000313" key="2">
    <source>
        <dbReference type="Proteomes" id="UP000054485"/>
    </source>
</evidence>
<evidence type="ECO:0000313" key="1">
    <source>
        <dbReference type="EMBL" id="KIK38878.1"/>
    </source>
</evidence>
<dbReference type="EMBL" id="KN835369">
    <property type="protein sequence ID" value="KIK38878.1"/>
    <property type="molecule type" value="Genomic_DNA"/>
</dbReference>